<dbReference type="EMBL" id="JAUTXY010000003">
    <property type="protein sequence ID" value="MEE2057394.1"/>
    <property type="molecule type" value="Genomic_DNA"/>
</dbReference>
<proteinExistence type="predicted"/>
<protein>
    <submittedName>
        <fullName evidence="1">Uncharacterized protein</fullName>
    </submittedName>
</protein>
<comment type="caution">
    <text evidence="1">The sequence shown here is derived from an EMBL/GenBank/DDBJ whole genome shotgun (WGS) entry which is preliminary data.</text>
</comment>
<name>A0ABU7L783_9NOCA</name>
<evidence type="ECO:0000313" key="2">
    <source>
        <dbReference type="Proteomes" id="UP001336020"/>
    </source>
</evidence>
<dbReference type="Proteomes" id="UP001336020">
    <property type="component" value="Unassembled WGS sequence"/>
</dbReference>
<accession>A0ABU7L783</accession>
<reference evidence="1 2" key="1">
    <citation type="submission" date="2023-07" db="EMBL/GenBank/DDBJ databases">
        <authorList>
            <person name="Girao M."/>
            <person name="Carvalho M.F."/>
        </authorList>
    </citation>
    <scope>NUCLEOTIDE SEQUENCE [LARGE SCALE GENOMIC DNA]</scope>
    <source>
        <strain evidence="1 2">YIM65754</strain>
    </source>
</reference>
<organism evidence="1 2">
    <name type="scientific">Rhodococcus artemisiae</name>
    <dbReference type="NCBI Taxonomy" id="714159"/>
    <lineage>
        <taxon>Bacteria</taxon>
        <taxon>Bacillati</taxon>
        <taxon>Actinomycetota</taxon>
        <taxon>Actinomycetes</taxon>
        <taxon>Mycobacteriales</taxon>
        <taxon>Nocardiaceae</taxon>
        <taxon>Rhodococcus</taxon>
    </lineage>
</organism>
<keyword evidence="2" id="KW-1185">Reference proteome</keyword>
<evidence type="ECO:0000313" key="1">
    <source>
        <dbReference type="EMBL" id="MEE2057394.1"/>
    </source>
</evidence>
<sequence length="297" mass="30682">MSILSNSESEIGAAPPRGAALSLRAAAFGGSPAHIPSGTTSVLQEHWLRAVALGGQGRYSAARAELALVTRSGSRGVWASLAESTRASLLRQLGWHRAAAVHDGRALAAVAGMDAGARGSDRVAEARCDALTGLAADALGRGRLAQARRLLECCSETLAGSRPGCHGLQGKDGLLRQRIRLSWVTAETALASGDFETARVFAARGAADSDTFGSVRHQVKSDLLRAAALTDAADLTPALELAVDVCDRAAVHGLIPLRWAASMLLVGLGAGADAERVRNECATAVERGGGHFTTIRP</sequence>
<gene>
    <name evidence="1" type="ORF">Q7514_07615</name>
</gene>
<dbReference type="RefSeq" id="WP_330132664.1">
    <property type="nucleotide sequence ID" value="NZ_JAUTXY010000003.1"/>
</dbReference>